<reference evidence="1" key="1">
    <citation type="submission" date="2006-10" db="EMBL/GenBank/DDBJ databases">
        <title>Complete sequence of Solibacter usitatus Ellin6076.</title>
        <authorList>
            <consortium name="US DOE Joint Genome Institute"/>
            <person name="Copeland A."/>
            <person name="Lucas S."/>
            <person name="Lapidus A."/>
            <person name="Barry K."/>
            <person name="Detter J.C."/>
            <person name="Glavina del Rio T."/>
            <person name="Hammon N."/>
            <person name="Israni S."/>
            <person name="Dalin E."/>
            <person name="Tice H."/>
            <person name="Pitluck S."/>
            <person name="Thompson L.S."/>
            <person name="Brettin T."/>
            <person name="Bruce D."/>
            <person name="Han C."/>
            <person name="Tapia R."/>
            <person name="Gilna P."/>
            <person name="Schmutz J."/>
            <person name="Larimer F."/>
            <person name="Land M."/>
            <person name="Hauser L."/>
            <person name="Kyrpides N."/>
            <person name="Mikhailova N."/>
            <person name="Janssen P.H."/>
            <person name="Kuske C.R."/>
            <person name="Richardson P."/>
        </authorList>
    </citation>
    <scope>NUCLEOTIDE SEQUENCE</scope>
    <source>
        <strain evidence="1">Ellin6076</strain>
    </source>
</reference>
<accession>Q01SU5</accession>
<dbReference type="KEGG" id="sus:Acid_6349"/>
<dbReference type="STRING" id="234267.Acid_6349"/>
<dbReference type="InParanoid" id="Q01SU5"/>
<dbReference type="HOGENOM" id="CLU_854794_0_0_0"/>
<evidence type="ECO:0008006" key="2">
    <source>
        <dbReference type="Google" id="ProtNLM"/>
    </source>
</evidence>
<sequence precursor="true">MKLSSETWIVIAAVLLAALLAAQEPRNQWTMTRGNAPDMVHFRIEHSSKGSQWSQSNDVPLANFHGLNTSQSGPAKFEYIEDAGSLLCQGRFSFGAGSGNYTFQPNPKFTSGLVNLGYDPPTEAQSFSMMLMRVTLDFARGVRDAGLKATTAQLVDLRVHGITLPYIRETQNSGYTTFEARDFIEMKIHGVSTDFLRALKHAGYELPASRITDLKIHGVSSEYMRDLNIYGLRPEAQDIVQMKIHGVSPEFLKGLKDAGYGDLSANQVTELKNHGLDPKFIQAARELGYEFTPRELIDLKTHGVSAEYLRHIQESGMRNLTAQQITKLKIHGVE</sequence>
<dbReference type="EMBL" id="CP000473">
    <property type="protein sequence ID" value="ABJ87275.1"/>
    <property type="molecule type" value="Genomic_DNA"/>
</dbReference>
<dbReference type="OrthoDB" id="128408at2"/>
<gene>
    <name evidence="1" type="ordered locus">Acid_6349</name>
</gene>
<evidence type="ECO:0000313" key="1">
    <source>
        <dbReference type="EMBL" id="ABJ87275.1"/>
    </source>
</evidence>
<name>Q01SU5_SOLUE</name>
<dbReference type="AlphaFoldDB" id="Q01SU5"/>
<protein>
    <recommendedName>
        <fullName evidence="2">4-hydroxy-3-methylbut-2-enyl diphosphate reductase</fullName>
    </recommendedName>
</protein>
<organism evidence="1">
    <name type="scientific">Solibacter usitatus (strain Ellin6076)</name>
    <dbReference type="NCBI Taxonomy" id="234267"/>
    <lineage>
        <taxon>Bacteria</taxon>
        <taxon>Pseudomonadati</taxon>
        <taxon>Acidobacteriota</taxon>
        <taxon>Terriglobia</taxon>
        <taxon>Bryobacterales</taxon>
        <taxon>Solibacteraceae</taxon>
        <taxon>Candidatus Solibacter</taxon>
    </lineage>
</organism>
<dbReference type="eggNOG" id="COG4219">
    <property type="taxonomic scope" value="Bacteria"/>
</dbReference>
<proteinExistence type="predicted"/>